<gene>
    <name evidence="2" type="ORF">CVS29_10465</name>
</gene>
<dbReference type="Proteomes" id="UP000246303">
    <property type="component" value="Unassembled WGS sequence"/>
</dbReference>
<evidence type="ECO:0000313" key="3">
    <source>
        <dbReference type="Proteomes" id="UP000246303"/>
    </source>
</evidence>
<dbReference type="Pfam" id="PF05016">
    <property type="entry name" value="ParE_toxin"/>
    <property type="match status" value="1"/>
</dbReference>
<name>A0A2V3DQZ3_9MICC</name>
<keyword evidence="3" id="KW-1185">Reference proteome</keyword>
<dbReference type="RefSeq" id="WP_110106287.1">
    <property type="nucleotide sequence ID" value="NZ_JACBZZ010000001.1"/>
</dbReference>
<sequence>MSPHPQRVCVVRLTEDAVADLHRLSKKDPQIVRTVFKKMLLLERSTNAGEPLLGALIGFRKLVVGDRDWRIVWRVTADTDGTPILDISEIWAVGVRSDREIYEELKARVARIGDDPKLQPLKDVITQMGRLYESVEAAAEPTRESTLPSWLQTALRDQLNLAPEEIFNLTEQQGQELLMEHWSNQRKE</sequence>
<accession>A0A2V3DQZ3</accession>
<evidence type="ECO:0000256" key="1">
    <source>
        <dbReference type="ARBA" id="ARBA00022649"/>
    </source>
</evidence>
<evidence type="ECO:0000313" key="2">
    <source>
        <dbReference type="EMBL" id="PXA65111.1"/>
    </source>
</evidence>
<comment type="caution">
    <text evidence="2">The sequence shown here is derived from an EMBL/GenBank/DDBJ whole genome shotgun (WGS) entry which is preliminary data.</text>
</comment>
<dbReference type="EMBL" id="QHLZ01000006">
    <property type="protein sequence ID" value="PXA65111.1"/>
    <property type="molecule type" value="Genomic_DNA"/>
</dbReference>
<organism evidence="2 3">
    <name type="scientific">Arthrobacter psychrochitiniphilus</name>
    <dbReference type="NCBI Taxonomy" id="291045"/>
    <lineage>
        <taxon>Bacteria</taxon>
        <taxon>Bacillati</taxon>
        <taxon>Actinomycetota</taxon>
        <taxon>Actinomycetes</taxon>
        <taxon>Micrococcales</taxon>
        <taxon>Micrococcaceae</taxon>
        <taxon>Arthrobacter</taxon>
    </lineage>
</organism>
<reference evidence="2 3" key="1">
    <citation type="submission" date="2018-05" db="EMBL/GenBank/DDBJ databases">
        <title>Genetic diversity of glacier-inhabiting Cryobacterium bacteria in China and description of Cryobacterium mengkeensis sp. nov. and Arthrobacter glacialis sp. nov.</title>
        <authorList>
            <person name="Liu Q."/>
            <person name="Xin Y.-H."/>
        </authorList>
    </citation>
    <scope>NUCLEOTIDE SEQUENCE [LARGE SCALE GENOMIC DNA]</scope>
    <source>
        <strain evidence="2 3">GP3</strain>
    </source>
</reference>
<dbReference type="Gene3D" id="3.30.2310.20">
    <property type="entry name" value="RelE-like"/>
    <property type="match status" value="1"/>
</dbReference>
<dbReference type="AlphaFoldDB" id="A0A2V3DQZ3"/>
<keyword evidence="1" id="KW-1277">Toxin-antitoxin system</keyword>
<dbReference type="InterPro" id="IPR035093">
    <property type="entry name" value="RelE/ParE_toxin_dom_sf"/>
</dbReference>
<dbReference type="SUPFAM" id="SSF143011">
    <property type="entry name" value="RelE-like"/>
    <property type="match status" value="1"/>
</dbReference>
<proteinExistence type="predicted"/>
<dbReference type="InterPro" id="IPR007712">
    <property type="entry name" value="RelE/ParE_toxin"/>
</dbReference>
<protein>
    <submittedName>
        <fullName evidence="2">Type II toxin-antitoxin system RelE/ParE family toxin</fullName>
    </submittedName>
</protein>
<dbReference type="OrthoDB" id="3692655at2"/>